<organism evidence="2">
    <name type="scientific">Siphoviridae sp. ctg6Y13</name>
    <dbReference type="NCBI Taxonomy" id="2826419"/>
    <lineage>
        <taxon>Viruses</taxon>
        <taxon>Duplodnaviria</taxon>
        <taxon>Heunggongvirae</taxon>
        <taxon>Uroviricota</taxon>
        <taxon>Caudoviricetes</taxon>
    </lineage>
</organism>
<feature type="domain" description="DUF7296" evidence="1">
    <location>
        <begin position="6"/>
        <end position="97"/>
    </location>
</feature>
<name>A0A8S5QZ03_9CAUD</name>
<evidence type="ECO:0000259" key="1">
    <source>
        <dbReference type="Pfam" id="PF23969"/>
    </source>
</evidence>
<dbReference type="InterPro" id="IPR055720">
    <property type="entry name" value="DUF7296"/>
</dbReference>
<reference evidence="2" key="1">
    <citation type="journal article" date="2021" name="Proc. Natl. Acad. Sci. U.S.A.">
        <title>A Catalog of Tens of Thousands of Viruses from Human Metagenomes Reveals Hidden Associations with Chronic Diseases.</title>
        <authorList>
            <person name="Tisza M.J."/>
            <person name="Buck C.B."/>
        </authorList>
    </citation>
    <scope>NUCLEOTIDE SEQUENCE</scope>
    <source>
        <strain evidence="2">Ctg6Y13</strain>
    </source>
</reference>
<sequence>MQIKYMYVYWQNNSGGYSKEIRKTYKDNMLILPVKCMEVTTHSYEHLAVADKEVTPKEVYFDGVEKGVDCSCCGDRWSRLDEWDTPKKIYIYENTEEFEKSKPERFEYYVILSELKKADTGNID</sequence>
<protein>
    <recommendedName>
        <fullName evidence="1">DUF7296 domain-containing protein</fullName>
    </recommendedName>
</protein>
<proteinExistence type="predicted"/>
<accession>A0A8S5QZ03</accession>
<dbReference type="EMBL" id="BK015766">
    <property type="protein sequence ID" value="DAE24083.1"/>
    <property type="molecule type" value="Genomic_DNA"/>
</dbReference>
<evidence type="ECO:0000313" key="2">
    <source>
        <dbReference type="EMBL" id="DAE24083.1"/>
    </source>
</evidence>
<dbReference type="Pfam" id="PF23969">
    <property type="entry name" value="DUF7296"/>
    <property type="match status" value="1"/>
</dbReference>